<accession>A0ABR4Q3N9</accession>
<organism evidence="2 3">
    <name type="scientific">Taenia crassiceps</name>
    <dbReference type="NCBI Taxonomy" id="6207"/>
    <lineage>
        <taxon>Eukaryota</taxon>
        <taxon>Metazoa</taxon>
        <taxon>Spiralia</taxon>
        <taxon>Lophotrochozoa</taxon>
        <taxon>Platyhelminthes</taxon>
        <taxon>Cestoda</taxon>
        <taxon>Eucestoda</taxon>
        <taxon>Cyclophyllidea</taxon>
        <taxon>Taeniidae</taxon>
        <taxon>Taenia</taxon>
    </lineage>
</organism>
<reference evidence="2 3" key="1">
    <citation type="journal article" date="2022" name="Front. Cell. Infect. Microbiol.">
        <title>The Genomes of Two Strains of Taenia crassiceps the Animal Model for the Study of Human Cysticercosis.</title>
        <authorList>
            <person name="Bobes R.J."/>
            <person name="Estrada K."/>
            <person name="Rios-Valencia D.G."/>
            <person name="Calderon-Gallegos A."/>
            <person name="de la Torre P."/>
            <person name="Carrero J.C."/>
            <person name="Sanchez-Flores A."/>
            <person name="Laclette J.P."/>
        </authorList>
    </citation>
    <scope>NUCLEOTIDE SEQUENCE [LARGE SCALE GENOMIC DNA]</scope>
    <source>
        <strain evidence="2">WFUcys</strain>
    </source>
</reference>
<protein>
    <submittedName>
        <fullName evidence="2">Uncharacterized protein</fullName>
    </submittedName>
</protein>
<comment type="caution">
    <text evidence="2">The sequence shown here is derived from an EMBL/GenBank/DDBJ whole genome shotgun (WGS) entry which is preliminary data.</text>
</comment>
<gene>
    <name evidence="2" type="ORF">TcWFU_007860</name>
</gene>
<feature type="region of interest" description="Disordered" evidence="1">
    <location>
        <begin position="346"/>
        <end position="368"/>
    </location>
</feature>
<feature type="region of interest" description="Disordered" evidence="1">
    <location>
        <begin position="473"/>
        <end position="494"/>
    </location>
</feature>
<name>A0ABR4Q3N9_9CEST</name>
<dbReference type="Proteomes" id="UP001651158">
    <property type="component" value="Unassembled WGS sequence"/>
</dbReference>
<sequence>MTSTFVAASNPNPNVRVSYSRLYQLPDRDQFETNPTPDDEAQPIGWDRRYGMLFFSERALLYGPYSVASAEEKFILSQFPNFMRDRGKKCLYRIFEAYTAVKLGRSGLRARPRDPATDRVYYFPSHYPSCIALSVLHYDGDSCRTCAALVYKFRSPEVAALSFKMLTDTNSVPRRRRTSLSPATFPVAPILTSSSPTRASFRRRGSTRRVQEREIKITPSRRSMRQPGSRQIDIQSSPHWGESYIDFEGPVKISRGRSQNRSKSRSKGRKEQVPMQHQNCCCCNHHCIHRGSGKTCISASKCVDGKAANIGIGSLLIVNGKKYPLSLLHELMSQFDEMMPAFRLSKPKPKSINNSSSTSSSSDGINEIGIGKNNSESYSGYSEPVVELVFDKLKNTSKLNGTEMTFRNRATSRSGVHGDGGNPVTVIRLSRQGHSDSEQEDDSNGCGYLASPTKVLGDGTTVYNLYGRQRSEDRNVKQFNDSTITTDETPDGNM</sequence>
<feature type="compositionally biased region" description="Low complexity" evidence="1">
    <location>
        <begin position="350"/>
        <end position="362"/>
    </location>
</feature>
<dbReference type="EMBL" id="JAKROA010000015">
    <property type="protein sequence ID" value="KAL5103973.1"/>
    <property type="molecule type" value="Genomic_DNA"/>
</dbReference>
<evidence type="ECO:0000313" key="2">
    <source>
        <dbReference type="EMBL" id="KAL5103973.1"/>
    </source>
</evidence>
<evidence type="ECO:0000256" key="1">
    <source>
        <dbReference type="SAM" id="MobiDB-lite"/>
    </source>
</evidence>
<feature type="compositionally biased region" description="Polar residues" evidence="1">
    <location>
        <begin position="404"/>
        <end position="414"/>
    </location>
</feature>
<keyword evidence="3" id="KW-1185">Reference proteome</keyword>
<evidence type="ECO:0000313" key="3">
    <source>
        <dbReference type="Proteomes" id="UP001651158"/>
    </source>
</evidence>
<feature type="region of interest" description="Disordered" evidence="1">
    <location>
        <begin position="251"/>
        <end position="271"/>
    </location>
</feature>
<feature type="region of interest" description="Disordered" evidence="1">
    <location>
        <begin position="404"/>
        <end position="423"/>
    </location>
</feature>
<proteinExistence type="predicted"/>
<feature type="compositionally biased region" description="Polar residues" evidence="1">
    <location>
        <begin position="477"/>
        <end position="487"/>
    </location>
</feature>
<feature type="compositionally biased region" description="Basic residues" evidence="1">
    <location>
        <begin position="254"/>
        <end position="268"/>
    </location>
</feature>